<name>A0ABD2LFC2_9BILA</name>
<sequence length="194" mass="21341">MGQALIREKFSTEKFTFWGCALDNDCETLNKYLAFGHKCQCRIARKGRDMDNVDLLNPSFMPLSKMSHIDIVISELPIPTGFGTRANANIFNACATVVFGIHCKVGIYETSGYAAIVASECAADQQFCSATGCALGTEHIIMLWACEQQNDTQVIVNKLSFGTYNHTCLAQIGQKGANMSNEAFAFPELNDFLK</sequence>
<reference evidence="1 2" key="1">
    <citation type="submission" date="2024-10" db="EMBL/GenBank/DDBJ databases">
        <authorList>
            <person name="Kim D."/>
        </authorList>
    </citation>
    <scope>NUCLEOTIDE SEQUENCE [LARGE SCALE GENOMIC DNA]</scope>
    <source>
        <strain evidence="1">BH-2024</strain>
    </source>
</reference>
<dbReference type="EMBL" id="JBICBT010000449">
    <property type="protein sequence ID" value="KAL3113380.1"/>
    <property type="molecule type" value="Genomic_DNA"/>
</dbReference>
<evidence type="ECO:0000313" key="1">
    <source>
        <dbReference type="EMBL" id="KAL3113380.1"/>
    </source>
</evidence>
<proteinExistence type="predicted"/>
<keyword evidence="2" id="KW-1185">Reference proteome</keyword>
<gene>
    <name evidence="1" type="ORF">niasHT_012294</name>
</gene>
<organism evidence="1 2">
    <name type="scientific">Heterodera trifolii</name>
    <dbReference type="NCBI Taxonomy" id="157864"/>
    <lineage>
        <taxon>Eukaryota</taxon>
        <taxon>Metazoa</taxon>
        <taxon>Ecdysozoa</taxon>
        <taxon>Nematoda</taxon>
        <taxon>Chromadorea</taxon>
        <taxon>Rhabditida</taxon>
        <taxon>Tylenchina</taxon>
        <taxon>Tylenchomorpha</taxon>
        <taxon>Tylenchoidea</taxon>
        <taxon>Heteroderidae</taxon>
        <taxon>Heteroderinae</taxon>
        <taxon>Heterodera</taxon>
    </lineage>
</organism>
<comment type="caution">
    <text evidence="1">The sequence shown here is derived from an EMBL/GenBank/DDBJ whole genome shotgun (WGS) entry which is preliminary data.</text>
</comment>
<dbReference type="AlphaFoldDB" id="A0ABD2LFC2"/>
<accession>A0ABD2LFC2</accession>
<protein>
    <submittedName>
        <fullName evidence="1">Uncharacterized protein</fullName>
    </submittedName>
</protein>
<dbReference type="Proteomes" id="UP001620626">
    <property type="component" value="Unassembled WGS sequence"/>
</dbReference>
<evidence type="ECO:0000313" key="2">
    <source>
        <dbReference type="Proteomes" id="UP001620626"/>
    </source>
</evidence>